<protein>
    <submittedName>
        <fullName evidence="7">FAD-dependent oxidoreductase</fullName>
    </submittedName>
</protein>
<evidence type="ECO:0000259" key="5">
    <source>
        <dbReference type="Pfam" id="PF07992"/>
    </source>
</evidence>
<comment type="cofactor">
    <cofactor evidence="1">
        <name>FAD</name>
        <dbReference type="ChEBI" id="CHEBI:57692"/>
    </cofactor>
</comment>
<dbReference type="Gene3D" id="3.30.390.30">
    <property type="match status" value="1"/>
</dbReference>
<keyword evidence="3" id="KW-0285">Flavoprotein</keyword>
<feature type="domain" description="NADH-rubredoxin oxidoreductase C-terminal" evidence="6">
    <location>
        <begin position="327"/>
        <end position="389"/>
    </location>
</feature>
<keyword evidence="4" id="KW-0274">FAD</keyword>
<evidence type="ECO:0000256" key="3">
    <source>
        <dbReference type="ARBA" id="ARBA00022630"/>
    </source>
</evidence>
<dbReference type="PANTHER" id="PTHR43429:SF3">
    <property type="entry name" value="NITRITE REDUCTASE [NAD(P)H]"/>
    <property type="match status" value="1"/>
</dbReference>
<dbReference type="Gene3D" id="3.50.50.60">
    <property type="entry name" value="FAD/NAD(P)-binding domain"/>
    <property type="match status" value="2"/>
</dbReference>
<name>A0AAU8LRJ3_9BACT</name>
<feature type="domain" description="FAD/NAD(P)-binding" evidence="5">
    <location>
        <begin position="4"/>
        <end position="300"/>
    </location>
</feature>
<evidence type="ECO:0000256" key="2">
    <source>
        <dbReference type="ARBA" id="ARBA00006442"/>
    </source>
</evidence>
<evidence type="ECO:0000256" key="1">
    <source>
        <dbReference type="ARBA" id="ARBA00001974"/>
    </source>
</evidence>
<dbReference type="GO" id="GO:0016491">
    <property type="term" value="F:oxidoreductase activity"/>
    <property type="evidence" value="ECO:0007669"/>
    <property type="project" value="InterPro"/>
</dbReference>
<proteinExistence type="inferred from homology"/>
<dbReference type="InterPro" id="IPR016156">
    <property type="entry name" value="FAD/NAD-linked_Rdtase_dimer_sf"/>
</dbReference>
<dbReference type="InterPro" id="IPR041575">
    <property type="entry name" value="Rubredoxin_C"/>
</dbReference>
<accession>A0AAU8LRJ3</accession>
<dbReference type="SUPFAM" id="SSF51905">
    <property type="entry name" value="FAD/NAD(P)-binding domain"/>
    <property type="match status" value="2"/>
</dbReference>
<dbReference type="PRINTS" id="PR00469">
    <property type="entry name" value="PNDRDTASEII"/>
</dbReference>
<sequence>MTMEYVIVGGSVAAASGLAAIRRNRPQAKIRVVTDEAIPFYYRPLIPYLLDGSRTADEILFTEQPMAGKETELVHDRCLRIDAQKQVIELQSGKELTYEKLLLAAGGVPIMPLHDLPGISSKGVFTLRSMDNALRIREYLPNCRNAIIIGGGLVGIKATEALNRADFPSITVIEQQEQILPLRADQVAAKAIAARLQQKGVCLRTNETVAEIINAEGKASAVRLKSGETIPADMVIVGIGVRPNTDFLAESGITMDYGVQVDSKMRTSMPNIYAAGDLVRFIDQATGEEAASGLWSNAVHTGRVAGSSMSGGRSEMPPLLSVMNSTEISGVALVSAGRLDNPGDQFTLFAESKGENYRKLLFDKDRLVGLLFLGNVNKAGVYINLIRNRIPLGERRDRVIREVMREITQ</sequence>
<evidence type="ECO:0000313" key="7">
    <source>
        <dbReference type="EMBL" id="XCN71531.1"/>
    </source>
</evidence>
<dbReference type="AlphaFoldDB" id="A0AAU8LRJ3"/>
<dbReference type="InterPro" id="IPR023753">
    <property type="entry name" value="FAD/NAD-binding_dom"/>
</dbReference>
<gene>
    <name evidence="7" type="ORF">Q3M24_14550</name>
</gene>
<dbReference type="PANTHER" id="PTHR43429">
    <property type="entry name" value="PYRIDINE NUCLEOTIDE-DISULFIDE OXIDOREDUCTASE DOMAIN-CONTAINING"/>
    <property type="match status" value="1"/>
</dbReference>
<organism evidence="7">
    <name type="scientific">Candidatus Electrothrix aestuarii</name>
    <dbReference type="NCBI Taxonomy" id="3062594"/>
    <lineage>
        <taxon>Bacteria</taxon>
        <taxon>Pseudomonadati</taxon>
        <taxon>Thermodesulfobacteriota</taxon>
        <taxon>Desulfobulbia</taxon>
        <taxon>Desulfobulbales</taxon>
        <taxon>Desulfobulbaceae</taxon>
        <taxon>Candidatus Electrothrix</taxon>
    </lineage>
</organism>
<reference evidence="7" key="1">
    <citation type="journal article" date="2024" name="Syst. Appl. Microbiol.">
        <title>First single-strain enrichments of Electrothrix cable bacteria, description of E. aestuarii sp. nov. and E. rattekaaiensis sp. nov., and proposal of a cable bacteria taxonomy following the rules of the SeqCode.</title>
        <authorList>
            <person name="Plum-Jensen L.E."/>
            <person name="Schramm A."/>
            <person name="Marshall I.P.G."/>
        </authorList>
    </citation>
    <scope>NUCLEOTIDE SEQUENCE</scope>
    <source>
        <strain evidence="7">Rat1</strain>
    </source>
</reference>
<dbReference type="EMBL" id="CP159373">
    <property type="protein sequence ID" value="XCN71531.1"/>
    <property type="molecule type" value="Genomic_DNA"/>
</dbReference>
<dbReference type="InterPro" id="IPR050260">
    <property type="entry name" value="FAD-bd_OxRdtase"/>
</dbReference>
<dbReference type="KEGG" id="eaj:Q3M24_14550"/>
<comment type="similarity">
    <text evidence="2">Belongs to the FAD-dependent oxidoreductase family.</text>
</comment>
<evidence type="ECO:0000259" key="6">
    <source>
        <dbReference type="Pfam" id="PF18267"/>
    </source>
</evidence>
<dbReference type="Pfam" id="PF18267">
    <property type="entry name" value="Rubredoxin_C"/>
    <property type="match status" value="1"/>
</dbReference>
<dbReference type="InterPro" id="IPR036188">
    <property type="entry name" value="FAD/NAD-bd_sf"/>
</dbReference>
<evidence type="ECO:0000256" key="4">
    <source>
        <dbReference type="ARBA" id="ARBA00022827"/>
    </source>
</evidence>
<dbReference type="Pfam" id="PF07992">
    <property type="entry name" value="Pyr_redox_2"/>
    <property type="match status" value="1"/>
</dbReference>
<dbReference type="PRINTS" id="PR00368">
    <property type="entry name" value="FADPNR"/>
</dbReference>
<reference evidence="7" key="2">
    <citation type="submission" date="2024-06" db="EMBL/GenBank/DDBJ databases">
        <authorList>
            <person name="Plum-Jensen L.E."/>
            <person name="Schramm A."/>
            <person name="Marshall I.P.G."/>
        </authorList>
    </citation>
    <scope>NUCLEOTIDE SEQUENCE</scope>
    <source>
        <strain evidence="7">Rat1</strain>
    </source>
</reference>